<feature type="compositionally biased region" description="Polar residues" evidence="1">
    <location>
        <begin position="1"/>
        <end position="14"/>
    </location>
</feature>
<organism evidence="3 4">
    <name type="scientific">Halovivax cerinus</name>
    <dbReference type="NCBI Taxonomy" id="1487865"/>
    <lineage>
        <taxon>Archaea</taxon>
        <taxon>Methanobacteriati</taxon>
        <taxon>Methanobacteriota</taxon>
        <taxon>Stenosarchaea group</taxon>
        <taxon>Halobacteria</taxon>
        <taxon>Halobacteriales</taxon>
        <taxon>Natrialbaceae</taxon>
        <taxon>Halovivax</taxon>
    </lineage>
</organism>
<accession>A0ABD5NTL8</accession>
<dbReference type="AlphaFoldDB" id="A0ABD5NTL8"/>
<gene>
    <name evidence="3" type="ORF">ACFOUR_18395</name>
</gene>
<proteinExistence type="predicted"/>
<name>A0ABD5NTL8_9EURY</name>
<dbReference type="Pfam" id="PF24458">
    <property type="entry name" value="DUF7573"/>
    <property type="match status" value="1"/>
</dbReference>
<dbReference type="GeneID" id="73901699"/>
<feature type="domain" description="DUF7573" evidence="2">
    <location>
        <begin position="70"/>
        <end position="106"/>
    </location>
</feature>
<feature type="compositionally biased region" description="Basic and acidic residues" evidence="1">
    <location>
        <begin position="84"/>
        <end position="93"/>
    </location>
</feature>
<comment type="caution">
    <text evidence="3">The sequence shown here is derived from an EMBL/GenBank/DDBJ whole genome shotgun (WGS) entry which is preliminary data.</text>
</comment>
<reference evidence="3 4" key="1">
    <citation type="journal article" date="2019" name="Int. J. Syst. Evol. Microbiol.">
        <title>The Global Catalogue of Microorganisms (GCM) 10K type strain sequencing project: providing services to taxonomists for standard genome sequencing and annotation.</title>
        <authorList>
            <consortium name="The Broad Institute Genomics Platform"/>
            <consortium name="The Broad Institute Genome Sequencing Center for Infectious Disease"/>
            <person name="Wu L."/>
            <person name="Ma J."/>
        </authorList>
    </citation>
    <scope>NUCLEOTIDE SEQUENCE [LARGE SCALE GENOMIC DNA]</scope>
    <source>
        <strain evidence="3 4">IBRC-M 10256</strain>
    </source>
</reference>
<dbReference type="EMBL" id="JBHSAQ010000016">
    <property type="protein sequence ID" value="MFC3960326.1"/>
    <property type="molecule type" value="Genomic_DNA"/>
</dbReference>
<feature type="compositionally biased region" description="Low complexity" evidence="1">
    <location>
        <begin position="22"/>
        <end position="33"/>
    </location>
</feature>
<evidence type="ECO:0000313" key="3">
    <source>
        <dbReference type="EMBL" id="MFC3960326.1"/>
    </source>
</evidence>
<evidence type="ECO:0000313" key="4">
    <source>
        <dbReference type="Proteomes" id="UP001595846"/>
    </source>
</evidence>
<dbReference type="Proteomes" id="UP001595846">
    <property type="component" value="Unassembled WGS sequence"/>
</dbReference>
<feature type="region of interest" description="Disordered" evidence="1">
    <location>
        <begin position="1"/>
        <end position="95"/>
    </location>
</feature>
<keyword evidence="4" id="KW-1185">Reference proteome</keyword>
<feature type="compositionally biased region" description="Acidic residues" evidence="1">
    <location>
        <begin position="35"/>
        <end position="64"/>
    </location>
</feature>
<dbReference type="InterPro" id="IPR055995">
    <property type="entry name" value="DUF7573"/>
</dbReference>
<sequence length="106" mass="10915">MKRSTLSDFAGSTESHADGDESAAPSSASAAEPNPDGDESPEAGGVEGDESADAPDVAESESSDGADRPTVTLAVGQGRPCAHCGRETSRQWRTESGFVCPECIEW</sequence>
<evidence type="ECO:0000256" key="1">
    <source>
        <dbReference type="SAM" id="MobiDB-lite"/>
    </source>
</evidence>
<protein>
    <recommendedName>
        <fullName evidence="2">DUF7573 domain-containing protein</fullName>
    </recommendedName>
</protein>
<evidence type="ECO:0000259" key="2">
    <source>
        <dbReference type="Pfam" id="PF24458"/>
    </source>
</evidence>
<dbReference type="RefSeq" id="WP_256532601.1">
    <property type="nucleotide sequence ID" value="NZ_CP101824.1"/>
</dbReference>